<organism evidence="2 3">
    <name type="scientific">Cylindrobasidium torrendii FP15055 ss-10</name>
    <dbReference type="NCBI Taxonomy" id="1314674"/>
    <lineage>
        <taxon>Eukaryota</taxon>
        <taxon>Fungi</taxon>
        <taxon>Dikarya</taxon>
        <taxon>Basidiomycota</taxon>
        <taxon>Agaricomycotina</taxon>
        <taxon>Agaricomycetes</taxon>
        <taxon>Agaricomycetidae</taxon>
        <taxon>Agaricales</taxon>
        <taxon>Marasmiineae</taxon>
        <taxon>Physalacriaceae</taxon>
        <taxon>Cylindrobasidium</taxon>
    </lineage>
</organism>
<evidence type="ECO:0000256" key="1">
    <source>
        <dbReference type="SAM" id="MobiDB-lite"/>
    </source>
</evidence>
<protein>
    <submittedName>
        <fullName evidence="2">Uncharacterized protein</fullName>
    </submittedName>
</protein>
<feature type="compositionally biased region" description="Polar residues" evidence="1">
    <location>
        <begin position="1"/>
        <end position="25"/>
    </location>
</feature>
<dbReference type="AlphaFoldDB" id="A0A0D7BJE5"/>
<dbReference type="Proteomes" id="UP000054007">
    <property type="component" value="Unassembled WGS sequence"/>
</dbReference>
<dbReference type="EMBL" id="KN880471">
    <property type="protein sequence ID" value="KIY70209.1"/>
    <property type="molecule type" value="Genomic_DNA"/>
</dbReference>
<evidence type="ECO:0000313" key="2">
    <source>
        <dbReference type="EMBL" id="KIY70209.1"/>
    </source>
</evidence>
<proteinExistence type="predicted"/>
<gene>
    <name evidence="2" type="ORF">CYLTODRAFT_409034</name>
</gene>
<keyword evidence="3" id="KW-1185">Reference proteome</keyword>
<feature type="region of interest" description="Disordered" evidence="1">
    <location>
        <begin position="1"/>
        <end position="35"/>
    </location>
</feature>
<evidence type="ECO:0000313" key="3">
    <source>
        <dbReference type="Proteomes" id="UP000054007"/>
    </source>
</evidence>
<name>A0A0D7BJE5_9AGAR</name>
<sequence>MSYHSSSNGQYNPSTDSGQMSAASQPTPPTRSPTNVVFAQSDGLSFSPLALCRAQALALIPPGGSRGAQNLRVDASQANYDVTMEDKHVPSSAEPQYFASGAYSNASTIRSTPRFIDSSLD</sequence>
<accession>A0A0D7BJE5</accession>
<reference evidence="2 3" key="1">
    <citation type="journal article" date="2015" name="Fungal Genet. Biol.">
        <title>Evolution of novel wood decay mechanisms in Agaricales revealed by the genome sequences of Fistulina hepatica and Cylindrobasidium torrendii.</title>
        <authorList>
            <person name="Floudas D."/>
            <person name="Held B.W."/>
            <person name="Riley R."/>
            <person name="Nagy L.G."/>
            <person name="Koehler G."/>
            <person name="Ransdell A.S."/>
            <person name="Younus H."/>
            <person name="Chow J."/>
            <person name="Chiniquy J."/>
            <person name="Lipzen A."/>
            <person name="Tritt A."/>
            <person name="Sun H."/>
            <person name="Haridas S."/>
            <person name="LaButti K."/>
            <person name="Ohm R.A."/>
            <person name="Kues U."/>
            <person name="Blanchette R.A."/>
            <person name="Grigoriev I.V."/>
            <person name="Minto R.E."/>
            <person name="Hibbett D.S."/>
        </authorList>
    </citation>
    <scope>NUCLEOTIDE SEQUENCE [LARGE SCALE GENOMIC DNA]</scope>
    <source>
        <strain evidence="2 3">FP15055 ss-10</strain>
    </source>
</reference>